<keyword evidence="2" id="KW-1185">Reference proteome</keyword>
<name>A0AAD7FEQ6_9AGAR</name>
<proteinExistence type="predicted"/>
<accession>A0AAD7FEQ6</accession>
<reference evidence="1" key="1">
    <citation type="submission" date="2023-03" db="EMBL/GenBank/DDBJ databases">
        <title>Massive genome expansion in bonnet fungi (Mycena s.s.) driven by repeated elements and novel gene families across ecological guilds.</title>
        <authorList>
            <consortium name="Lawrence Berkeley National Laboratory"/>
            <person name="Harder C.B."/>
            <person name="Miyauchi S."/>
            <person name="Viragh M."/>
            <person name="Kuo A."/>
            <person name="Thoen E."/>
            <person name="Andreopoulos B."/>
            <person name="Lu D."/>
            <person name="Skrede I."/>
            <person name="Drula E."/>
            <person name="Henrissat B."/>
            <person name="Morin E."/>
            <person name="Kohler A."/>
            <person name="Barry K."/>
            <person name="LaButti K."/>
            <person name="Morin E."/>
            <person name="Salamov A."/>
            <person name="Lipzen A."/>
            <person name="Mereny Z."/>
            <person name="Hegedus B."/>
            <person name="Baldrian P."/>
            <person name="Stursova M."/>
            <person name="Weitz H."/>
            <person name="Taylor A."/>
            <person name="Grigoriev I.V."/>
            <person name="Nagy L.G."/>
            <person name="Martin F."/>
            <person name="Kauserud H."/>
        </authorList>
    </citation>
    <scope>NUCLEOTIDE SEQUENCE</scope>
    <source>
        <strain evidence="1">9284</strain>
    </source>
</reference>
<dbReference type="EMBL" id="JARKIF010000018">
    <property type="protein sequence ID" value="KAJ7619617.1"/>
    <property type="molecule type" value="Genomic_DNA"/>
</dbReference>
<organism evidence="1 2">
    <name type="scientific">Roridomyces roridus</name>
    <dbReference type="NCBI Taxonomy" id="1738132"/>
    <lineage>
        <taxon>Eukaryota</taxon>
        <taxon>Fungi</taxon>
        <taxon>Dikarya</taxon>
        <taxon>Basidiomycota</taxon>
        <taxon>Agaricomycotina</taxon>
        <taxon>Agaricomycetes</taxon>
        <taxon>Agaricomycetidae</taxon>
        <taxon>Agaricales</taxon>
        <taxon>Marasmiineae</taxon>
        <taxon>Mycenaceae</taxon>
        <taxon>Roridomyces</taxon>
    </lineage>
</organism>
<sequence length="168" mass="18826">MEGKSKWRLLTRDLVPGGLTWAILGRTVLSLPPEASFYLGRVYQAKYSWKLDESAALPTGPDHDVPVAQVVQDTVPSTRSQRLDDSSLTSKTFGGAFEAKLKVSLHWVQRELTVECTSDALVVRGDPDWLCYSQHDRFSSSKVCSGWPMERIIRLSWSVTAIIFIVLL</sequence>
<protein>
    <submittedName>
        <fullName evidence="1">Uncharacterized protein</fullName>
    </submittedName>
</protein>
<gene>
    <name evidence="1" type="ORF">FB45DRAFT_1033465</name>
</gene>
<dbReference type="Proteomes" id="UP001221142">
    <property type="component" value="Unassembled WGS sequence"/>
</dbReference>
<evidence type="ECO:0000313" key="1">
    <source>
        <dbReference type="EMBL" id="KAJ7619617.1"/>
    </source>
</evidence>
<comment type="caution">
    <text evidence="1">The sequence shown here is derived from an EMBL/GenBank/DDBJ whole genome shotgun (WGS) entry which is preliminary data.</text>
</comment>
<evidence type="ECO:0000313" key="2">
    <source>
        <dbReference type="Proteomes" id="UP001221142"/>
    </source>
</evidence>
<dbReference type="AlphaFoldDB" id="A0AAD7FEQ6"/>